<keyword evidence="1" id="KW-1133">Transmembrane helix</keyword>
<evidence type="ECO:0000313" key="3">
    <source>
        <dbReference type="Proteomes" id="UP000265540"/>
    </source>
</evidence>
<feature type="transmembrane region" description="Helical" evidence="1">
    <location>
        <begin position="25"/>
        <end position="50"/>
    </location>
</feature>
<sequence length="110" mass="11849">MFNELENALTSAAPPGERATQFTDIYSIASLIVNIFIGLGFSVSTIGLAWAFIQFLMTKGDPKAIEKARDAAFWSILGIMLSLMAVAIKTIVFRSFGANANGLINEDPGF</sequence>
<organism evidence="2 3">
    <name type="scientific">candidate division WWE3 bacterium</name>
    <dbReference type="NCBI Taxonomy" id="2053526"/>
    <lineage>
        <taxon>Bacteria</taxon>
        <taxon>Katanobacteria</taxon>
    </lineage>
</organism>
<dbReference type="AlphaFoldDB" id="A0A3A4ZJW3"/>
<protein>
    <submittedName>
        <fullName evidence="2">Uncharacterized protein</fullName>
    </submittedName>
</protein>
<gene>
    <name evidence="2" type="ORF">C4561_03670</name>
</gene>
<dbReference type="Proteomes" id="UP000265540">
    <property type="component" value="Unassembled WGS sequence"/>
</dbReference>
<comment type="caution">
    <text evidence="2">The sequence shown here is derived from an EMBL/GenBank/DDBJ whole genome shotgun (WGS) entry which is preliminary data.</text>
</comment>
<accession>A0A3A4ZJW3</accession>
<feature type="transmembrane region" description="Helical" evidence="1">
    <location>
        <begin position="71"/>
        <end position="93"/>
    </location>
</feature>
<proteinExistence type="predicted"/>
<dbReference type="EMBL" id="QZJF01000017">
    <property type="protein sequence ID" value="RJR26846.1"/>
    <property type="molecule type" value="Genomic_DNA"/>
</dbReference>
<keyword evidence="1" id="KW-0812">Transmembrane</keyword>
<keyword evidence="1" id="KW-0472">Membrane</keyword>
<name>A0A3A4ZJW3_UNCKA</name>
<evidence type="ECO:0000313" key="2">
    <source>
        <dbReference type="EMBL" id="RJR26846.1"/>
    </source>
</evidence>
<evidence type="ECO:0000256" key="1">
    <source>
        <dbReference type="SAM" id="Phobius"/>
    </source>
</evidence>
<reference evidence="2 3" key="1">
    <citation type="journal article" date="2017" name="ISME J.">
        <title>Energy and carbon metabolisms in a deep terrestrial subsurface fluid microbial community.</title>
        <authorList>
            <person name="Momper L."/>
            <person name="Jungbluth S.P."/>
            <person name="Lee M.D."/>
            <person name="Amend J.P."/>
        </authorList>
    </citation>
    <scope>NUCLEOTIDE SEQUENCE [LARGE SCALE GENOMIC DNA]</scope>
    <source>
        <strain evidence="2">SURF_46</strain>
    </source>
</reference>